<evidence type="ECO:0000256" key="3">
    <source>
        <dbReference type="ARBA" id="ARBA00022989"/>
    </source>
</evidence>
<dbReference type="AlphaFoldDB" id="A0ABD5YHM3"/>
<feature type="domain" description="Yip1" evidence="6">
    <location>
        <begin position="12"/>
        <end position="218"/>
    </location>
</feature>
<feature type="transmembrane region" description="Helical" evidence="5">
    <location>
        <begin position="83"/>
        <end position="112"/>
    </location>
</feature>
<feature type="transmembrane region" description="Helical" evidence="5">
    <location>
        <begin position="124"/>
        <end position="147"/>
    </location>
</feature>
<comment type="caution">
    <text evidence="7">The sequence shown here is derived from an EMBL/GenBank/DDBJ whole genome shotgun (WGS) entry which is preliminary data.</text>
</comment>
<keyword evidence="2 5" id="KW-0812">Transmembrane</keyword>
<evidence type="ECO:0000256" key="1">
    <source>
        <dbReference type="ARBA" id="ARBA00004141"/>
    </source>
</evidence>
<evidence type="ECO:0000256" key="2">
    <source>
        <dbReference type="ARBA" id="ARBA00022692"/>
    </source>
</evidence>
<keyword evidence="4 5" id="KW-0472">Membrane</keyword>
<organism evidence="7 8">
    <name type="scientific">Halocatena marina</name>
    <dbReference type="NCBI Taxonomy" id="2934937"/>
    <lineage>
        <taxon>Archaea</taxon>
        <taxon>Methanobacteriati</taxon>
        <taxon>Methanobacteriota</taxon>
        <taxon>Stenosarchaea group</taxon>
        <taxon>Halobacteria</taxon>
        <taxon>Halobacteriales</taxon>
        <taxon>Natronomonadaceae</taxon>
        <taxon>Halocatena</taxon>
    </lineage>
</organism>
<dbReference type="Pfam" id="PF04893">
    <property type="entry name" value="Yip1"/>
    <property type="match status" value="1"/>
</dbReference>
<reference evidence="7 8" key="1">
    <citation type="journal article" date="2019" name="Int. J. Syst. Evol. Microbiol.">
        <title>The Global Catalogue of Microorganisms (GCM) 10K type strain sequencing project: providing services to taxonomists for standard genome sequencing and annotation.</title>
        <authorList>
            <consortium name="The Broad Institute Genomics Platform"/>
            <consortium name="The Broad Institute Genome Sequencing Center for Infectious Disease"/>
            <person name="Wu L."/>
            <person name="Ma J."/>
        </authorList>
    </citation>
    <scope>NUCLEOTIDE SEQUENCE [LARGE SCALE GENOMIC DNA]</scope>
    <source>
        <strain evidence="7 8">RDMS1</strain>
    </source>
</reference>
<evidence type="ECO:0000313" key="7">
    <source>
        <dbReference type="EMBL" id="MFC7188728.1"/>
    </source>
</evidence>
<protein>
    <submittedName>
        <fullName evidence="7">YIP1 family protein</fullName>
    </submittedName>
</protein>
<proteinExistence type="predicted"/>
<accession>A0ABD5YHM3</accession>
<dbReference type="Proteomes" id="UP001596417">
    <property type="component" value="Unassembled WGS sequence"/>
</dbReference>
<sequence>MTNDSSAGFQALITDPNMFFRHRTESPNFLSPVGIVLLVAVLTSIAALPRADVASELATSMVQSQGQQVNQSVSGVISAASNILAVFGAVLGTVITWGLYAIVFYLIARVAFDGNGSFTDTLALTGWGFVPAIFDKLVSIAAAYYVFGGETLPAGSHAAQNAFEQLQSDPVLLIAGGIGIGLLLWSGVLWVSAMEHLHNLSRIDAFITVCIPLVLGLLRRLNGLL</sequence>
<evidence type="ECO:0000256" key="5">
    <source>
        <dbReference type="SAM" id="Phobius"/>
    </source>
</evidence>
<name>A0ABD5YHM3_9EURY</name>
<keyword evidence="8" id="KW-1185">Reference proteome</keyword>
<dbReference type="RefSeq" id="WP_248904295.1">
    <property type="nucleotide sequence ID" value="NZ_CP109979.1"/>
</dbReference>
<evidence type="ECO:0000313" key="8">
    <source>
        <dbReference type="Proteomes" id="UP001596417"/>
    </source>
</evidence>
<dbReference type="EMBL" id="JBHTAX010000001">
    <property type="protein sequence ID" value="MFC7188728.1"/>
    <property type="molecule type" value="Genomic_DNA"/>
</dbReference>
<keyword evidence="3 5" id="KW-1133">Transmembrane helix</keyword>
<evidence type="ECO:0000256" key="4">
    <source>
        <dbReference type="ARBA" id="ARBA00023136"/>
    </source>
</evidence>
<comment type="subcellular location">
    <subcellularLocation>
        <location evidence="1">Membrane</location>
        <topology evidence="1">Multi-pass membrane protein</topology>
    </subcellularLocation>
</comment>
<feature type="transmembrane region" description="Helical" evidence="5">
    <location>
        <begin position="29"/>
        <end position="48"/>
    </location>
</feature>
<feature type="transmembrane region" description="Helical" evidence="5">
    <location>
        <begin position="171"/>
        <end position="191"/>
    </location>
</feature>
<dbReference type="GO" id="GO:0016020">
    <property type="term" value="C:membrane"/>
    <property type="evidence" value="ECO:0007669"/>
    <property type="project" value="UniProtKB-SubCell"/>
</dbReference>
<dbReference type="InterPro" id="IPR006977">
    <property type="entry name" value="Yip1_dom"/>
</dbReference>
<evidence type="ECO:0000259" key="6">
    <source>
        <dbReference type="Pfam" id="PF04893"/>
    </source>
</evidence>
<gene>
    <name evidence="7" type="ORF">ACFQL7_01910</name>
</gene>
<dbReference type="GeneID" id="76198277"/>